<feature type="compositionally biased region" description="Basic and acidic residues" evidence="3">
    <location>
        <begin position="209"/>
        <end position="218"/>
    </location>
</feature>
<accession>A0AAV1ZCI3</accession>
<feature type="chain" id="PRO_5043494693" description="DUF3456 domain-containing protein" evidence="4">
    <location>
        <begin position="22"/>
        <end position="246"/>
    </location>
</feature>
<feature type="compositionally biased region" description="Basic and acidic residues" evidence="3">
    <location>
        <begin position="231"/>
        <end position="246"/>
    </location>
</feature>
<feature type="compositionally biased region" description="Basic residues" evidence="3">
    <location>
        <begin position="219"/>
        <end position="230"/>
    </location>
</feature>
<dbReference type="AlphaFoldDB" id="A0AAV1ZCI3"/>
<evidence type="ECO:0000259" key="5">
    <source>
        <dbReference type="Pfam" id="PF11938"/>
    </source>
</evidence>
<dbReference type="PANTHER" id="PTHR15382">
    <property type="entry name" value="CTG4A-RELATED"/>
    <property type="match status" value="1"/>
</dbReference>
<evidence type="ECO:0000256" key="4">
    <source>
        <dbReference type="SAM" id="SignalP"/>
    </source>
</evidence>
<keyword evidence="2 4" id="KW-0732">Signal</keyword>
<dbReference type="Pfam" id="PF11938">
    <property type="entry name" value="DUF3456"/>
    <property type="match status" value="1"/>
</dbReference>
<name>A0AAV1ZCI3_9ARAC</name>
<reference evidence="6 7" key="1">
    <citation type="submission" date="2024-04" db="EMBL/GenBank/DDBJ databases">
        <authorList>
            <person name="Rising A."/>
            <person name="Reimegard J."/>
            <person name="Sonavane S."/>
            <person name="Akerstrom W."/>
            <person name="Nylinder S."/>
            <person name="Hedman E."/>
            <person name="Kallberg Y."/>
        </authorList>
    </citation>
    <scope>NUCLEOTIDE SEQUENCE [LARGE SCALE GENOMIC DNA]</scope>
</reference>
<comment type="caution">
    <text evidence="6">The sequence shown here is derived from an EMBL/GenBank/DDBJ whole genome shotgun (WGS) entry which is preliminary data.</text>
</comment>
<evidence type="ECO:0000256" key="1">
    <source>
        <dbReference type="ARBA" id="ARBA00007285"/>
    </source>
</evidence>
<feature type="region of interest" description="Disordered" evidence="3">
    <location>
        <begin position="199"/>
        <end position="246"/>
    </location>
</feature>
<evidence type="ECO:0000313" key="7">
    <source>
        <dbReference type="Proteomes" id="UP001497382"/>
    </source>
</evidence>
<evidence type="ECO:0000313" key="6">
    <source>
        <dbReference type="EMBL" id="CAL1269218.1"/>
    </source>
</evidence>
<protein>
    <recommendedName>
        <fullName evidence="5">DUF3456 domain-containing protein</fullName>
    </recommendedName>
</protein>
<dbReference type="EMBL" id="CAXIEN010000039">
    <property type="protein sequence ID" value="CAL1269218.1"/>
    <property type="molecule type" value="Genomic_DNA"/>
</dbReference>
<evidence type="ECO:0000256" key="3">
    <source>
        <dbReference type="SAM" id="MobiDB-lite"/>
    </source>
</evidence>
<feature type="signal peptide" evidence="4">
    <location>
        <begin position="1"/>
        <end position="21"/>
    </location>
</feature>
<feature type="domain" description="DUF3456" evidence="5">
    <location>
        <begin position="41"/>
        <end position="190"/>
    </location>
</feature>
<proteinExistence type="inferred from homology"/>
<organism evidence="6 7">
    <name type="scientific">Larinioides sclopetarius</name>
    <dbReference type="NCBI Taxonomy" id="280406"/>
    <lineage>
        <taxon>Eukaryota</taxon>
        <taxon>Metazoa</taxon>
        <taxon>Ecdysozoa</taxon>
        <taxon>Arthropoda</taxon>
        <taxon>Chelicerata</taxon>
        <taxon>Arachnida</taxon>
        <taxon>Araneae</taxon>
        <taxon>Araneomorphae</taxon>
        <taxon>Entelegynae</taxon>
        <taxon>Araneoidea</taxon>
        <taxon>Araneidae</taxon>
        <taxon>Larinioides</taxon>
    </lineage>
</organism>
<dbReference type="Proteomes" id="UP001497382">
    <property type="component" value="Unassembled WGS sequence"/>
</dbReference>
<dbReference type="PANTHER" id="PTHR15382:SF8">
    <property type="entry name" value="CANOPY B"/>
    <property type="match status" value="1"/>
</dbReference>
<gene>
    <name evidence="6" type="ORF">LARSCL_LOCUS4626</name>
</gene>
<keyword evidence="7" id="KW-1185">Reference proteome</keyword>
<comment type="similarity">
    <text evidence="1">Belongs to the canopy family.</text>
</comment>
<sequence>MRNLIVFWIISFLYICNISFGNEEDGETPEEEMYGVKYAKHCEVCKYLVVELENRLSETGKTHEVIEIGYELDPAARKKKKYAKSELRLVESLEGICERLLDYNIHKERKDSTRFAKGMSTTFKVLHDLVDKGVKVELGIPEELWDKPSAEVTNLKMQCENLLEKHEADIEDWYFNHQDVPLKEFLCIDKALQKGDTSCLDETLVPPPPEKKGDSKEGKSKKKSKKTTKKEKKEEKNIKGEAKDEL</sequence>
<dbReference type="InterPro" id="IPR021852">
    <property type="entry name" value="DUF3456"/>
</dbReference>
<evidence type="ECO:0000256" key="2">
    <source>
        <dbReference type="ARBA" id="ARBA00022729"/>
    </source>
</evidence>